<gene>
    <name evidence="8" type="ORF">SAMN04488118_1186</name>
</gene>
<dbReference type="InterPro" id="IPR041205">
    <property type="entry name" value="ScsC_N"/>
</dbReference>
<evidence type="ECO:0000256" key="2">
    <source>
        <dbReference type="ARBA" id="ARBA00023002"/>
    </source>
</evidence>
<evidence type="ECO:0000256" key="3">
    <source>
        <dbReference type="ARBA" id="ARBA00023157"/>
    </source>
</evidence>
<keyword evidence="4" id="KW-0676">Redox-active center</keyword>
<dbReference type="AlphaFoldDB" id="A0A1G5RIM8"/>
<keyword evidence="1 6" id="KW-0732">Signal</keyword>
<dbReference type="RefSeq" id="WP_090221130.1">
    <property type="nucleotide sequence ID" value="NZ_FMWG01000018.1"/>
</dbReference>
<dbReference type="Gene3D" id="3.40.30.10">
    <property type="entry name" value="Glutaredoxin"/>
    <property type="match status" value="1"/>
</dbReference>
<reference evidence="8 9" key="1">
    <citation type="submission" date="2016-10" db="EMBL/GenBank/DDBJ databases">
        <authorList>
            <person name="de Groot N.N."/>
        </authorList>
    </citation>
    <scope>NUCLEOTIDE SEQUENCE [LARGE SCALE GENOMIC DNA]</scope>
    <source>
        <strain evidence="8 9">U95</strain>
    </source>
</reference>
<evidence type="ECO:0000256" key="6">
    <source>
        <dbReference type="SAM" id="SignalP"/>
    </source>
</evidence>
<feature type="domain" description="Thioredoxin" evidence="7">
    <location>
        <begin position="43"/>
        <end position="204"/>
    </location>
</feature>
<sequence>MSFSPFKSLSVAATVLSLTTAAQALDLNSMTEAERSAFGEEVRSYLLQNPEVILEAIDLLEQQQQVAEVQRDNQLVQENLAELVDDGYSWVGGNPDGDITLVEFTDYRCPYCRRAMPEVAKLLAQDGNIRFVIKEFPILGEASLISSRFAVAVKQLEGPEAYKEVHDALFDLPGEPNDVTLGRLAEGFGLDAEAILARMNEEVVTDELRRTRALAQRMAISGTPSFVLGDELLRGFLPADQMQLMAIAQRDQRG</sequence>
<proteinExistence type="predicted"/>
<feature type="coiled-coil region" evidence="5">
    <location>
        <begin position="59"/>
        <end position="86"/>
    </location>
</feature>
<evidence type="ECO:0000256" key="4">
    <source>
        <dbReference type="ARBA" id="ARBA00023284"/>
    </source>
</evidence>
<name>A0A1G5RIM8_9RHOB</name>
<dbReference type="EMBL" id="FMWG01000018">
    <property type="protein sequence ID" value="SCZ73660.1"/>
    <property type="molecule type" value="Genomic_DNA"/>
</dbReference>
<dbReference type="InterPro" id="IPR013766">
    <property type="entry name" value="Thioredoxin_domain"/>
</dbReference>
<feature type="signal peptide" evidence="6">
    <location>
        <begin position="1"/>
        <end position="24"/>
    </location>
</feature>
<dbReference type="SUPFAM" id="SSF52833">
    <property type="entry name" value="Thioredoxin-like"/>
    <property type="match status" value="1"/>
</dbReference>
<keyword evidence="8" id="KW-0413">Isomerase</keyword>
<dbReference type="GO" id="GO:0016853">
    <property type="term" value="F:isomerase activity"/>
    <property type="evidence" value="ECO:0007669"/>
    <property type="project" value="UniProtKB-KW"/>
</dbReference>
<dbReference type="CDD" id="cd03023">
    <property type="entry name" value="DsbA_Com1_like"/>
    <property type="match status" value="1"/>
</dbReference>
<dbReference type="Pfam" id="PF18312">
    <property type="entry name" value="ScsC_N"/>
    <property type="match status" value="1"/>
</dbReference>
<evidence type="ECO:0000259" key="7">
    <source>
        <dbReference type="PROSITE" id="PS51352"/>
    </source>
</evidence>
<dbReference type="GO" id="GO:0016491">
    <property type="term" value="F:oxidoreductase activity"/>
    <property type="evidence" value="ECO:0007669"/>
    <property type="project" value="UniProtKB-KW"/>
</dbReference>
<feature type="chain" id="PRO_5011522903" evidence="6">
    <location>
        <begin position="25"/>
        <end position="254"/>
    </location>
</feature>
<organism evidence="8 9">
    <name type="scientific">Epibacterium ulvae</name>
    <dbReference type="NCBI Taxonomy" id="1156985"/>
    <lineage>
        <taxon>Bacteria</taxon>
        <taxon>Pseudomonadati</taxon>
        <taxon>Pseudomonadota</taxon>
        <taxon>Alphaproteobacteria</taxon>
        <taxon>Rhodobacterales</taxon>
        <taxon>Roseobacteraceae</taxon>
        <taxon>Epibacterium</taxon>
    </lineage>
</organism>
<keyword evidence="5" id="KW-0175">Coiled coil</keyword>
<dbReference type="STRING" id="1156985.SAMN04488118_1186"/>
<dbReference type="PANTHER" id="PTHR13887:SF14">
    <property type="entry name" value="DISULFIDE BOND FORMATION PROTEIN D"/>
    <property type="match status" value="1"/>
</dbReference>
<evidence type="ECO:0000256" key="1">
    <source>
        <dbReference type="ARBA" id="ARBA00022729"/>
    </source>
</evidence>
<keyword evidence="3" id="KW-1015">Disulfide bond</keyword>
<protein>
    <submittedName>
        <fullName evidence="8">Protein-disulfide isomerase</fullName>
    </submittedName>
</protein>
<evidence type="ECO:0000313" key="9">
    <source>
        <dbReference type="Proteomes" id="UP000198767"/>
    </source>
</evidence>
<evidence type="ECO:0000256" key="5">
    <source>
        <dbReference type="SAM" id="Coils"/>
    </source>
</evidence>
<dbReference type="Proteomes" id="UP000198767">
    <property type="component" value="Unassembled WGS sequence"/>
</dbReference>
<evidence type="ECO:0000313" key="8">
    <source>
        <dbReference type="EMBL" id="SCZ73660.1"/>
    </source>
</evidence>
<keyword evidence="9" id="KW-1185">Reference proteome</keyword>
<dbReference type="PANTHER" id="PTHR13887">
    <property type="entry name" value="GLUTATHIONE S-TRANSFERASE KAPPA"/>
    <property type="match status" value="1"/>
</dbReference>
<keyword evidence="2" id="KW-0560">Oxidoreductase</keyword>
<dbReference type="InterPro" id="IPR001853">
    <property type="entry name" value="DSBA-like_thioredoxin_dom"/>
</dbReference>
<dbReference type="InterPro" id="IPR036249">
    <property type="entry name" value="Thioredoxin-like_sf"/>
</dbReference>
<dbReference type="OrthoDB" id="9780147at2"/>
<accession>A0A1G5RIM8</accession>
<dbReference type="Pfam" id="PF01323">
    <property type="entry name" value="DSBA"/>
    <property type="match status" value="1"/>
</dbReference>
<dbReference type="PROSITE" id="PS51352">
    <property type="entry name" value="THIOREDOXIN_2"/>
    <property type="match status" value="1"/>
</dbReference>